<feature type="binding site" evidence="7">
    <location>
        <position position="71"/>
    </location>
    <ligand>
        <name>phosphoenolpyruvate</name>
        <dbReference type="ChEBI" id="CHEBI:58702"/>
    </ligand>
</feature>
<feature type="active site" description="Proton acceptor" evidence="7">
    <location>
        <position position="299"/>
    </location>
</feature>
<feature type="binding site" evidence="7">
    <location>
        <position position="152"/>
    </location>
    <ligand>
        <name>3-phosphoshikimate</name>
        <dbReference type="ChEBI" id="CHEBI:145989"/>
    </ligand>
</feature>
<evidence type="ECO:0000259" key="8">
    <source>
        <dbReference type="Pfam" id="PF00275"/>
    </source>
</evidence>
<feature type="binding site" evidence="7">
    <location>
        <position position="330"/>
    </location>
    <ligand>
        <name>phosphoenolpyruvate</name>
        <dbReference type="ChEBI" id="CHEBI:58702"/>
    </ligand>
</feature>
<evidence type="ECO:0000256" key="2">
    <source>
        <dbReference type="ARBA" id="ARBA00009948"/>
    </source>
</evidence>
<dbReference type="GO" id="GO:0009073">
    <property type="term" value="P:aromatic amino acid family biosynthetic process"/>
    <property type="evidence" value="ECO:0007669"/>
    <property type="project" value="UniProtKB-KW"/>
</dbReference>
<feature type="binding site" evidence="7">
    <location>
        <position position="153"/>
    </location>
    <ligand>
        <name>phosphoenolpyruvate</name>
        <dbReference type="ChEBI" id="CHEBI:58702"/>
    </ligand>
</feature>
<dbReference type="RefSeq" id="WP_162361961.1">
    <property type="nucleotide sequence ID" value="NZ_CP047591.1"/>
</dbReference>
<accession>A0A6P1MED0</accession>
<evidence type="ECO:0000313" key="9">
    <source>
        <dbReference type="EMBL" id="QHI72191.1"/>
    </source>
</evidence>
<dbReference type="SUPFAM" id="SSF55205">
    <property type="entry name" value="EPT/RTPC-like"/>
    <property type="match status" value="1"/>
</dbReference>
<dbReference type="AlphaFoldDB" id="A0A6P1MED0"/>
<dbReference type="GO" id="GO:0009423">
    <property type="term" value="P:chorismate biosynthetic process"/>
    <property type="evidence" value="ECO:0007669"/>
    <property type="project" value="UniProtKB-UniRule"/>
</dbReference>
<keyword evidence="3 7" id="KW-0028">Amino-acid biosynthesis</keyword>
<comment type="pathway">
    <text evidence="1 7">Metabolic intermediate biosynthesis; chorismate biosynthesis; chorismate from D-erythrose 4-phosphate and phosphoenolpyruvate: step 6/7.</text>
</comment>
<feature type="binding site" evidence="7">
    <location>
        <position position="326"/>
    </location>
    <ligand>
        <name>3-phosphoshikimate</name>
        <dbReference type="ChEBI" id="CHEBI:145989"/>
    </ligand>
</feature>
<organism evidence="9 10">
    <name type="scientific">Aminipila terrae</name>
    <dbReference type="NCBI Taxonomy" id="2697030"/>
    <lineage>
        <taxon>Bacteria</taxon>
        <taxon>Bacillati</taxon>
        <taxon>Bacillota</taxon>
        <taxon>Clostridia</taxon>
        <taxon>Peptostreptococcales</taxon>
        <taxon>Anaerovoracaceae</taxon>
        <taxon>Aminipila</taxon>
    </lineage>
</organism>
<comment type="function">
    <text evidence="7">Catalyzes the transfer of the enolpyruvyl moiety of phosphoenolpyruvate (PEP) to the 5-hydroxyl of shikimate-3-phosphate (S3P) to produce enolpyruvyl shikimate-3-phosphate and inorganic phosphate.</text>
</comment>
<feature type="binding site" evidence="7">
    <location>
        <position position="20"/>
    </location>
    <ligand>
        <name>3-phosphoshikimate</name>
        <dbReference type="ChEBI" id="CHEBI:145989"/>
    </ligand>
</feature>
<feature type="binding site" evidence="7">
    <location>
        <position position="153"/>
    </location>
    <ligand>
        <name>3-phosphoshikimate</name>
        <dbReference type="ChEBI" id="CHEBI:145989"/>
    </ligand>
</feature>
<gene>
    <name evidence="7" type="primary">aroA</name>
    <name evidence="9" type="ORF">Ami3637_07055</name>
</gene>
<dbReference type="Pfam" id="PF00275">
    <property type="entry name" value="EPSP_synthase"/>
    <property type="match status" value="1"/>
</dbReference>
<dbReference type="Proteomes" id="UP000463883">
    <property type="component" value="Chromosome"/>
</dbReference>
<name>A0A6P1MED0_9FIRM</name>
<dbReference type="InterPro" id="IPR023193">
    <property type="entry name" value="EPSP_synthase_CS"/>
</dbReference>
<dbReference type="InterPro" id="IPR001986">
    <property type="entry name" value="Enolpyruvate_Tfrase_dom"/>
</dbReference>
<evidence type="ECO:0000256" key="1">
    <source>
        <dbReference type="ARBA" id="ARBA00004811"/>
    </source>
</evidence>
<keyword evidence="10" id="KW-1185">Reference proteome</keyword>
<feature type="binding site" evidence="7">
    <location>
        <position position="151"/>
    </location>
    <ligand>
        <name>3-phosphoshikimate</name>
        <dbReference type="ChEBI" id="CHEBI:145989"/>
    </ligand>
</feature>
<evidence type="ECO:0000313" key="10">
    <source>
        <dbReference type="Proteomes" id="UP000463883"/>
    </source>
</evidence>
<dbReference type="EMBL" id="CP047591">
    <property type="protein sequence ID" value="QHI72191.1"/>
    <property type="molecule type" value="Genomic_DNA"/>
</dbReference>
<feature type="binding site" evidence="7">
    <location>
        <position position="299"/>
    </location>
    <ligand>
        <name>3-phosphoshikimate</name>
        <dbReference type="ChEBI" id="CHEBI:145989"/>
    </ligand>
</feature>
<dbReference type="InterPro" id="IPR006264">
    <property type="entry name" value="EPSP_synthase"/>
</dbReference>
<dbReference type="UniPathway" id="UPA00053">
    <property type="reaction ID" value="UER00089"/>
</dbReference>
<dbReference type="HAMAP" id="MF_00210">
    <property type="entry name" value="EPSP_synth"/>
    <property type="match status" value="1"/>
</dbReference>
<dbReference type="PANTHER" id="PTHR21090:SF5">
    <property type="entry name" value="PENTAFUNCTIONAL AROM POLYPEPTIDE"/>
    <property type="match status" value="1"/>
</dbReference>
<sequence length="417" mass="45297">MNIKITPGPLKGCIHSISSKSHAHRLMIAASLCADFCQVSISDMNEDLEATENCLSQLNDLFPVFNCNESGSTLRFMLPLSMALKDKAVFLGAGRLPERPISPLKEEMESHGCTFTKGTDSPQNSTGNTQQIFTVTGRLKGGVYNLPGNVSSQYITGLLFALPLLKENSTINITSNLESSSYVMLTLEVLKLFGIIIEVYKAPQVQDEPLYSFIIKGNQQYISPGKVSAEGDWSNAAFFIVADALSCLAHNVSTPSVTCLHLNPDSAQGDKEILSFVETVRKTRHSNEKLVFDVSDVPDLVPVLAVLAASRQGTTEIINAGRLRIKESDRLATVYEMISHLGGNITELPEGLVIHGTGKLKGGWVNGHNDHRIVMAAAIASILCTEPVIIQGTEAVNKSYPKFFQDFAHLGGKYNVL</sequence>
<evidence type="ECO:0000256" key="7">
    <source>
        <dbReference type="HAMAP-Rule" id="MF_00210"/>
    </source>
</evidence>
<dbReference type="InterPro" id="IPR036968">
    <property type="entry name" value="Enolpyruvate_Tfrase_sf"/>
</dbReference>
<dbReference type="PROSITE" id="PS00885">
    <property type="entry name" value="EPSP_SYNTHASE_2"/>
    <property type="match status" value="1"/>
</dbReference>
<dbReference type="KEGG" id="amic:Ami3637_07055"/>
<dbReference type="GO" id="GO:0005737">
    <property type="term" value="C:cytoplasm"/>
    <property type="evidence" value="ECO:0007669"/>
    <property type="project" value="UniProtKB-SubCell"/>
</dbReference>
<comment type="subcellular location">
    <subcellularLocation>
        <location evidence="7">Cytoplasm</location>
    </subcellularLocation>
</comment>
<feature type="binding site" evidence="7">
    <location>
        <position position="25"/>
    </location>
    <ligand>
        <name>3-phosphoshikimate</name>
        <dbReference type="ChEBI" id="CHEBI:145989"/>
    </ligand>
</feature>
<comment type="caution">
    <text evidence="7">Lacks conserved residue(s) required for the propagation of feature annotation.</text>
</comment>
<feature type="binding site" evidence="7">
    <location>
        <position position="398"/>
    </location>
    <ligand>
        <name>phosphoenolpyruvate</name>
        <dbReference type="ChEBI" id="CHEBI:58702"/>
    </ligand>
</feature>
<dbReference type="InterPro" id="IPR013792">
    <property type="entry name" value="RNA3'P_cycl/enolpyr_Trfase_a/b"/>
</dbReference>
<comment type="subunit">
    <text evidence="7">Monomer.</text>
</comment>
<dbReference type="PANTHER" id="PTHR21090">
    <property type="entry name" value="AROM/DEHYDROQUINATE SYNTHASE"/>
    <property type="match status" value="1"/>
</dbReference>
<dbReference type="EC" id="2.5.1.19" evidence="7"/>
<comment type="catalytic activity">
    <reaction evidence="6">
        <text>3-phosphoshikimate + phosphoenolpyruvate = 5-O-(1-carboxyvinyl)-3-phosphoshikimate + phosphate</text>
        <dbReference type="Rhea" id="RHEA:21256"/>
        <dbReference type="ChEBI" id="CHEBI:43474"/>
        <dbReference type="ChEBI" id="CHEBI:57701"/>
        <dbReference type="ChEBI" id="CHEBI:58702"/>
        <dbReference type="ChEBI" id="CHEBI:145989"/>
        <dbReference type="EC" id="2.5.1.19"/>
    </reaction>
    <physiologicalReaction direction="left-to-right" evidence="6">
        <dbReference type="Rhea" id="RHEA:21257"/>
    </physiologicalReaction>
</comment>
<feature type="binding site" evidence="7">
    <location>
        <position position="20"/>
    </location>
    <ligand>
        <name>phosphoenolpyruvate</name>
        <dbReference type="ChEBI" id="CHEBI:58702"/>
    </ligand>
</feature>
<dbReference type="GO" id="GO:0003866">
    <property type="term" value="F:3-phosphoshikimate 1-carboxyvinyltransferase activity"/>
    <property type="evidence" value="ECO:0007669"/>
    <property type="project" value="UniProtKB-UniRule"/>
</dbReference>
<keyword evidence="5 7" id="KW-0057">Aromatic amino acid biosynthesis</keyword>
<dbReference type="GO" id="GO:0008652">
    <property type="term" value="P:amino acid biosynthetic process"/>
    <property type="evidence" value="ECO:0007669"/>
    <property type="project" value="UniProtKB-KW"/>
</dbReference>
<feature type="binding site" evidence="7">
    <location>
        <position position="99"/>
    </location>
    <ligand>
        <name>phosphoenolpyruvate</name>
        <dbReference type="ChEBI" id="CHEBI:58702"/>
    </ligand>
</feature>
<reference evidence="9 10" key="1">
    <citation type="submission" date="2020-01" db="EMBL/GenBank/DDBJ databases">
        <title>Genomic analysis of Aminipila sp. CBA3637.</title>
        <authorList>
            <person name="Kim Y.B."/>
            <person name="Roh S.W."/>
        </authorList>
    </citation>
    <scope>NUCLEOTIDE SEQUENCE [LARGE SCALE GENOMIC DNA]</scope>
    <source>
        <strain evidence="9 10">CBA3637</strain>
    </source>
</reference>
<keyword evidence="7" id="KW-0963">Cytoplasm</keyword>
<feature type="binding site" evidence="7">
    <location>
        <position position="21"/>
    </location>
    <ligand>
        <name>3-phosphoshikimate</name>
        <dbReference type="ChEBI" id="CHEBI:145989"/>
    </ligand>
</feature>
<proteinExistence type="inferred from homology"/>
<evidence type="ECO:0000256" key="4">
    <source>
        <dbReference type="ARBA" id="ARBA00022679"/>
    </source>
</evidence>
<comment type="similarity">
    <text evidence="2 7">Belongs to the EPSP synthase family.</text>
</comment>
<evidence type="ECO:0000256" key="6">
    <source>
        <dbReference type="ARBA" id="ARBA00044633"/>
    </source>
</evidence>
<dbReference type="Gene3D" id="3.65.10.10">
    <property type="entry name" value="Enolpyruvate transferase domain"/>
    <property type="match status" value="2"/>
</dbReference>
<evidence type="ECO:0000256" key="5">
    <source>
        <dbReference type="ARBA" id="ARBA00023141"/>
    </source>
</evidence>
<feature type="binding site" evidence="7">
    <location>
        <position position="179"/>
    </location>
    <ligand>
        <name>3-phosphoshikimate</name>
        <dbReference type="ChEBI" id="CHEBI:145989"/>
    </ligand>
</feature>
<feature type="domain" description="Enolpyruvate transferase" evidence="8">
    <location>
        <begin position="64"/>
        <end position="406"/>
    </location>
</feature>
<feature type="binding site" evidence="7">
    <location>
        <position position="372"/>
    </location>
    <ligand>
        <name>phosphoenolpyruvate</name>
        <dbReference type="ChEBI" id="CHEBI:58702"/>
    </ligand>
</feature>
<dbReference type="PIRSF" id="PIRSF000505">
    <property type="entry name" value="EPSPS"/>
    <property type="match status" value="1"/>
</dbReference>
<keyword evidence="4 7" id="KW-0808">Transferase</keyword>
<evidence type="ECO:0000256" key="3">
    <source>
        <dbReference type="ARBA" id="ARBA00022605"/>
    </source>
</evidence>
<protein>
    <recommendedName>
        <fullName evidence="7">3-phosphoshikimate 1-carboxyvinyltransferase</fullName>
        <ecNumber evidence="7">2.5.1.19</ecNumber>
    </recommendedName>
    <alternativeName>
        <fullName evidence="7">5-enolpyruvylshikimate-3-phosphate synthase</fullName>
        <shortName evidence="7">EPSP synthase</shortName>
        <shortName evidence="7">EPSPS</shortName>
    </alternativeName>
</protein>